<sequence length="14" mass="1712">MMMNLNTYKTHISK</sequence>
<comment type="caution">
    <text evidence="1">The sequence shown here is derived from an EMBL/GenBank/DDBJ whole genome shotgun (WGS) entry which is preliminary data.</text>
</comment>
<reference evidence="1" key="1">
    <citation type="journal article" date="2018" name="Nat. Genet.">
        <title>Extensive intraspecific gene order and gene structural variations between Mo17 and other maize genomes.</title>
        <authorList>
            <person name="Sun S."/>
            <person name="Zhou Y."/>
            <person name="Chen J."/>
            <person name="Shi J."/>
            <person name="Zhao H."/>
            <person name="Zhao H."/>
            <person name="Song W."/>
            <person name="Zhang M."/>
            <person name="Cui Y."/>
            <person name="Dong X."/>
            <person name="Liu H."/>
            <person name="Ma X."/>
            <person name="Jiao Y."/>
            <person name="Wang B."/>
            <person name="Wei X."/>
            <person name="Stein J.C."/>
            <person name="Glaubitz J.C."/>
            <person name="Lu F."/>
            <person name="Yu G."/>
            <person name="Liang C."/>
            <person name="Fengler K."/>
            <person name="Li B."/>
            <person name="Rafalski A."/>
            <person name="Schnable P.S."/>
            <person name="Ware D.H."/>
            <person name="Buckler E.S."/>
            <person name="Lai J."/>
        </authorList>
    </citation>
    <scope>NUCLEOTIDE SEQUENCE [LARGE SCALE GENOMIC DNA]</scope>
    <source>
        <tissue evidence="1">Seedling</tissue>
    </source>
</reference>
<dbReference type="EMBL" id="NCVQ01000009">
    <property type="protein sequence ID" value="PWZ10719.1"/>
    <property type="molecule type" value="Genomic_DNA"/>
</dbReference>
<accession>A0A3L6DQM2</accession>
<evidence type="ECO:0000313" key="1">
    <source>
        <dbReference type="EMBL" id="PWZ10719.1"/>
    </source>
</evidence>
<organism evidence="1">
    <name type="scientific">Zea mays</name>
    <name type="common">Maize</name>
    <dbReference type="NCBI Taxonomy" id="4577"/>
    <lineage>
        <taxon>Eukaryota</taxon>
        <taxon>Viridiplantae</taxon>
        <taxon>Streptophyta</taxon>
        <taxon>Embryophyta</taxon>
        <taxon>Tracheophyta</taxon>
        <taxon>Spermatophyta</taxon>
        <taxon>Magnoliopsida</taxon>
        <taxon>Liliopsida</taxon>
        <taxon>Poales</taxon>
        <taxon>Poaceae</taxon>
        <taxon>PACMAD clade</taxon>
        <taxon>Panicoideae</taxon>
        <taxon>Andropogonodae</taxon>
        <taxon>Andropogoneae</taxon>
        <taxon>Tripsacinae</taxon>
        <taxon>Zea</taxon>
    </lineage>
</organism>
<name>A0A3L6DQM2_MAIZE</name>
<protein>
    <submittedName>
        <fullName evidence="1">Uncharacterized protein</fullName>
    </submittedName>
</protein>
<dbReference type="Proteomes" id="UP000251960">
    <property type="component" value="Chromosome 8"/>
</dbReference>
<proteinExistence type="predicted"/>
<gene>
    <name evidence="1" type="ORF">Zm00014a_022825</name>
</gene>